<dbReference type="InterPro" id="IPR012674">
    <property type="entry name" value="Calycin"/>
</dbReference>
<evidence type="ECO:0000313" key="5">
    <source>
        <dbReference type="EMBL" id="CAE0051187.1"/>
    </source>
</evidence>
<organism evidence="4">
    <name type="scientific">Rhodosorus marinus</name>
    <dbReference type="NCBI Taxonomy" id="101924"/>
    <lineage>
        <taxon>Eukaryota</taxon>
        <taxon>Rhodophyta</taxon>
        <taxon>Stylonematophyceae</taxon>
        <taxon>Stylonematales</taxon>
        <taxon>Stylonemataceae</taxon>
        <taxon>Rhodosorus</taxon>
    </lineage>
</organism>
<accession>A0A7S2ZUG7</accession>
<dbReference type="EMBL" id="HBHW01024801">
    <property type="protein sequence ID" value="CAE0051174.1"/>
    <property type="molecule type" value="Transcribed_RNA"/>
</dbReference>
<dbReference type="HAMAP" id="MF_01459">
    <property type="entry name" value="Chrphore_lyase_CpxS"/>
    <property type="match status" value="1"/>
</dbReference>
<dbReference type="AlphaFoldDB" id="A0A7S2ZUG7"/>
<dbReference type="GO" id="GO:0016829">
    <property type="term" value="F:lyase activity"/>
    <property type="evidence" value="ECO:0007669"/>
    <property type="project" value="UniProtKB-KW"/>
</dbReference>
<evidence type="ECO:0008006" key="6">
    <source>
        <dbReference type="Google" id="ProtNLM"/>
    </source>
</evidence>
<evidence type="ECO:0000313" key="3">
    <source>
        <dbReference type="EMBL" id="CAE0051174.1"/>
    </source>
</evidence>
<dbReference type="EMBL" id="HBHW01024800">
    <property type="protein sequence ID" value="CAE0051173.1"/>
    <property type="molecule type" value="Transcribed_RNA"/>
</dbReference>
<keyword evidence="1" id="KW-0456">Lyase</keyword>
<dbReference type="Gene3D" id="2.40.128.20">
    <property type="match status" value="1"/>
</dbReference>
<evidence type="ECO:0000313" key="4">
    <source>
        <dbReference type="EMBL" id="CAE0051182.1"/>
    </source>
</evidence>
<dbReference type="InterPro" id="IPR018536">
    <property type="entry name" value="CpcS/CpeS"/>
</dbReference>
<evidence type="ECO:0000256" key="1">
    <source>
        <dbReference type="ARBA" id="ARBA00023239"/>
    </source>
</evidence>
<evidence type="ECO:0000313" key="2">
    <source>
        <dbReference type="EMBL" id="CAE0051173.1"/>
    </source>
</evidence>
<dbReference type="EMBL" id="HBHW01024809">
    <property type="protein sequence ID" value="CAE0051182.1"/>
    <property type="molecule type" value="Transcribed_RNA"/>
</dbReference>
<sequence>MAFLTSGLVVRRGGWGKVAASETRLRSGNSRWKAGRRAVVRCSEAAAKSTGEVPVQTGVYSTAGMTVEDFFKNSIGSWRSMRSSHNLAMSFMEEVNSEIEIEPVELAHESVLAICKQYETDPATAATAIKMSWEGTSDWDEDEVLEGSTLLVLVKDEDAKGRLLRSEGYAETVPAVGEWSMEADGTFVLITPYERASAEERIWFTTPNMRVRVSFIRTQTGEGVLTASMSTEIREL</sequence>
<proteinExistence type="inferred from homology"/>
<dbReference type="CDD" id="cd19433">
    <property type="entry name" value="lipocalin_CpcS-CpeS"/>
    <property type="match status" value="1"/>
</dbReference>
<reference evidence="4" key="1">
    <citation type="submission" date="2021-01" db="EMBL/GenBank/DDBJ databases">
        <authorList>
            <person name="Corre E."/>
            <person name="Pelletier E."/>
            <person name="Niang G."/>
            <person name="Scheremetjew M."/>
            <person name="Finn R."/>
            <person name="Kale V."/>
            <person name="Holt S."/>
            <person name="Cochrane G."/>
            <person name="Meng A."/>
            <person name="Brown T."/>
            <person name="Cohen L."/>
        </authorList>
    </citation>
    <scope>NUCLEOTIDE SEQUENCE</scope>
    <source>
        <strain evidence="4">CCMP 769</strain>
    </source>
</reference>
<protein>
    <recommendedName>
        <fullName evidence="6">Phycobiliprotein lyase</fullName>
    </recommendedName>
</protein>
<dbReference type="EMBL" id="HBHW01024814">
    <property type="protein sequence ID" value="CAE0051187.1"/>
    <property type="molecule type" value="Transcribed_RNA"/>
</dbReference>
<gene>
    <name evidence="2" type="ORF">RMAR00112_LOCUS19173</name>
    <name evidence="3" type="ORF">RMAR00112_LOCUS19174</name>
    <name evidence="4" type="ORF">RMAR00112_LOCUS19182</name>
    <name evidence="5" type="ORF">RMAR00112_LOCUS19187</name>
</gene>
<dbReference type="Pfam" id="PF09367">
    <property type="entry name" value="CpeS"/>
    <property type="match status" value="1"/>
</dbReference>
<name>A0A7S2ZUG7_9RHOD</name>